<protein>
    <submittedName>
        <fullName evidence="2">SGT1 protein-domain-containing protein</fullName>
    </submittedName>
</protein>
<evidence type="ECO:0000313" key="3">
    <source>
        <dbReference type="Proteomes" id="UP000887226"/>
    </source>
</evidence>
<feature type="region of interest" description="Disordered" evidence="1">
    <location>
        <begin position="652"/>
        <end position="678"/>
    </location>
</feature>
<accession>A0A9P8CFK5</accession>
<evidence type="ECO:0000256" key="1">
    <source>
        <dbReference type="SAM" id="MobiDB-lite"/>
    </source>
</evidence>
<dbReference type="PANTHER" id="PTHR13060:SF0">
    <property type="entry name" value="PROTEIN ECDYSONELESS HOMOLOG"/>
    <property type="match status" value="1"/>
</dbReference>
<sequence length="678" mass="76813">MKPELSHNHPPFPDVFSHYLEMENVKDEFQGFGEGFEDFPKRLPDDCVEYSLFIIDSKLQSQRELLARLESVRKVASKLSDDLLKNYIWQRDPFVLEVLSGTGANPSKATENAKTMYLHGLSNYGDSIEDEWLIVYLLKKLSKQFPDLWIKVVDSDGEFLLIEAANALPRWLNPEIADNRVWIHNNKLRIIPLSTARTSSNSKTAPISRSLTQDESLQTITSNPEILINSPLIEEEAFYRLRNYPAQISASLHYSPVTIPRKLAYIIHIHPAAIAPATETFYLRDPIALKPLQTAAAKLVFPSEDLVTVSVKFTKVLFAQLRSQRFSIPYAWKSIIAQRPDEEEGSETPRDLAYSRLEMGMKVTSGFEMLISDEKNSDNGQVRAMKIVLEDLEDEEISLPADKDIAEWENVTRADDEKWLDINFEDLDRELEGKSSKNSSSKIPGTFGPEPPSGFGDAKTQSDLKKMVERFEAFLNDDDAGIDGAELDDMDYDDDDEDDGEDDLDDESEDEDKDVSFDEQEFARMMREMMGMPSEEDIQTVAKSSKATKLKENLRNIEEIDNDDEDSENEADELRKVMQRMEAELDEEGALNLDPTPKKIAALKNHSQNDEGKSITKEDWECESDEDEDVDIDFNLAKNLLESFKSQAGMAGPGGNLMGMMGIQLPRDEAEETKPKGK</sequence>
<dbReference type="AlphaFoldDB" id="A0A9P8CFK5"/>
<name>A0A9P8CFK5_9HELO</name>
<reference evidence="2" key="1">
    <citation type="journal article" date="2021" name="IMA Fungus">
        <title>Genomic characterization of three marine fungi, including Emericellopsis atlantica sp. nov. with signatures of a generalist lifestyle and marine biomass degradation.</title>
        <authorList>
            <person name="Hagestad O.C."/>
            <person name="Hou L."/>
            <person name="Andersen J.H."/>
            <person name="Hansen E.H."/>
            <person name="Altermark B."/>
            <person name="Li C."/>
            <person name="Kuhnert E."/>
            <person name="Cox R.J."/>
            <person name="Crous P.W."/>
            <person name="Spatafora J.W."/>
            <person name="Lail K."/>
            <person name="Amirebrahimi M."/>
            <person name="Lipzen A."/>
            <person name="Pangilinan J."/>
            <person name="Andreopoulos W."/>
            <person name="Hayes R.D."/>
            <person name="Ng V."/>
            <person name="Grigoriev I.V."/>
            <person name="Jackson S.A."/>
            <person name="Sutton T.D.S."/>
            <person name="Dobson A.D.W."/>
            <person name="Rama T."/>
        </authorList>
    </citation>
    <scope>NUCLEOTIDE SEQUENCE</scope>
    <source>
        <strain evidence="2">TRa3180A</strain>
    </source>
</reference>
<keyword evidence="3" id="KW-1185">Reference proteome</keyword>
<evidence type="ECO:0000313" key="2">
    <source>
        <dbReference type="EMBL" id="KAG9243436.1"/>
    </source>
</evidence>
<dbReference type="PANTHER" id="PTHR13060">
    <property type="entry name" value="SGT1 PROTEIN HSGT1 SUPPRESSOR OF GCR2"/>
    <property type="match status" value="1"/>
</dbReference>
<feature type="compositionally biased region" description="Basic and acidic residues" evidence="1">
    <location>
        <begin position="666"/>
        <end position="678"/>
    </location>
</feature>
<comment type="caution">
    <text evidence="2">The sequence shown here is derived from an EMBL/GenBank/DDBJ whole genome shotgun (WGS) entry which is preliminary data.</text>
</comment>
<feature type="region of interest" description="Disordered" evidence="1">
    <location>
        <begin position="585"/>
        <end position="627"/>
    </location>
</feature>
<feature type="region of interest" description="Disordered" evidence="1">
    <location>
        <begin position="476"/>
        <end position="518"/>
    </location>
</feature>
<dbReference type="EMBL" id="MU253977">
    <property type="protein sequence ID" value="KAG9243436.1"/>
    <property type="molecule type" value="Genomic_DNA"/>
</dbReference>
<dbReference type="OrthoDB" id="27237at2759"/>
<dbReference type="Proteomes" id="UP000887226">
    <property type="component" value="Unassembled WGS sequence"/>
</dbReference>
<feature type="compositionally biased region" description="Basic and acidic residues" evidence="1">
    <location>
        <begin position="607"/>
        <end position="619"/>
    </location>
</feature>
<organism evidence="2 3">
    <name type="scientific">Calycina marina</name>
    <dbReference type="NCBI Taxonomy" id="1763456"/>
    <lineage>
        <taxon>Eukaryota</taxon>
        <taxon>Fungi</taxon>
        <taxon>Dikarya</taxon>
        <taxon>Ascomycota</taxon>
        <taxon>Pezizomycotina</taxon>
        <taxon>Leotiomycetes</taxon>
        <taxon>Helotiales</taxon>
        <taxon>Pezizellaceae</taxon>
        <taxon>Calycina</taxon>
    </lineage>
</organism>
<feature type="region of interest" description="Disordered" evidence="1">
    <location>
        <begin position="431"/>
        <end position="459"/>
    </location>
</feature>
<dbReference type="GO" id="GO:0005634">
    <property type="term" value="C:nucleus"/>
    <property type="evidence" value="ECO:0007669"/>
    <property type="project" value="TreeGrafter"/>
</dbReference>
<gene>
    <name evidence="2" type="ORF">BJ878DRAFT_510684</name>
</gene>
<proteinExistence type="predicted"/>
<dbReference type="Pfam" id="PF07093">
    <property type="entry name" value="SGT1"/>
    <property type="match status" value="2"/>
</dbReference>
<dbReference type="InterPro" id="IPR010770">
    <property type="entry name" value="Ecd"/>
</dbReference>